<organism evidence="1">
    <name type="scientific">Anguilla anguilla</name>
    <name type="common">European freshwater eel</name>
    <name type="synonym">Muraena anguilla</name>
    <dbReference type="NCBI Taxonomy" id="7936"/>
    <lineage>
        <taxon>Eukaryota</taxon>
        <taxon>Metazoa</taxon>
        <taxon>Chordata</taxon>
        <taxon>Craniata</taxon>
        <taxon>Vertebrata</taxon>
        <taxon>Euteleostomi</taxon>
        <taxon>Actinopterygii</taxon>
        <taxon>Neopterygii</taxon>
        <taxon>Teleostei</taxon>
        <taxon>Anguilliformes</taxon>
        <taxon>Anguillidae</taxon>
        <taxon>Anguilla</taxon>
    </lineage>
</organism>
<protein>
    <submittedName>
        <fullName evidence="1">Uncharacterized protein</fullName>
    </submittedName>
</protein>
<reference evidence="1" key="2">
    <citation type="journal article" date="2015" name="Fish Shellfish Immunol.">
        <title>Early steps in the European eel (Anguilla anguilla)-Vibrio vulnificus interaction in the gills: Role of the RtxA13 toxin.</title>
        <authorList>
            <person name="Callol A."/>
            <person name="Pajuelo D."/>
            <person name="Ebbesson L."/>
            <person name="Teles M."/>
            <person name="MacKenzie S."/>
            <person name="Amaro C."/>
        </authorList>
    </citation>
    <scope>NUCLEOTIDE SEQUENCE</scope>
</reference>
<sequence length="52" mass="6010">MMVLTSNKPNQLSICPWCQLILFIDQLIHPHKNPVTVMIIINVYITHIIKIA</sequence>
<dbReference type="AlphaFoldDB" id="A0A0E9XUK1"/>
<reference evidence="1" key="1">
    <citation type="submission" date="2014-11" db="EMBL/GenBank/DDBJ databases">
        <authorList>
            <person name="Amaro Gonzalez C."/>
        </authorList>
    </citation>
    <scope>NUCLEOTIDE SEQUENCE</scope>
</reference>
<evidence type="ECO:0000313" key="1">
    <source>
        <dbReference type="EMBL" id="JAI06320.1"/>
    </source>
</evidence>
<proteinExistence type="predicted"/>
<name>A0A0E9XUK1_ANGAN</name>
<accession>A0A0E9XUK1</accession>
<dbReference type="EMBL" id="GBXM01002258">
    <property type="protein sequence ID" value="JAI06320.1"/>
    <property type="molecule type" value="Transcribed_RNA"/>
</dbReference>